<proteinExistence type="predicted"/>
<dbReference type="SMART" id="SM01191">
    <property type="entry name" value="ENT"/>
    <property type="match status" value="1"/>
</dbReference>
<comment type="subcellular location">
    <subcellularLocation>
        <location evidence="1">Nucleus</location>
    </subcellularLocation>
</comment>
<dbReference type="AlphaFoldDB" id="A0A6P8CNB0"/>
<dbReference type="PROSITE" id="PS51138">
    <property type="entry name" value="ENT"/>
    <property type="match status" value="1"/>
</dbReference>
<dbReference type="InterPro" id="IPR014002">
    <property type="entry name" value="Agenet_dom_plant"/>
</dbReference>
<evidence type="ECO:0000313" key="7">
    <source>
        <dbReference type="RefSeq" id="XP_031385798.1"/>
    </source>
</evidence>
<dbReference type="RefSeq" id="XP_031385797.1">
    <property type="nucleotide sequence ID" value="XM_031529937.1"/>
</dbReference>
<keyword evidence="5" id="KW-1185">Reference proteome</keyword>
<keyword evidence="2" id="KW-0539">Nucleus</keyword>
<evidence type="ECO:0000256" key="2">
    <source>
        <dbReference type="ARBA" id="ARBA00023242"/>
    </source>
</evidence>
<dbReference type="GeneID" id="116199550"/>
<dbReference type="CDD" id="cd20405">
    <property type="entry name" value="Tudor_Agenet_AtDUF_rpt1_3"/>
    <property type="match status" value="1"/>
</dbReference>
<dbReference type="GO" id="GO:0005634">
    <property type="term" value="C:nucleus"/>
    <property type="evidence" value="ECO:0007669"/>
    <property type="project" value="UniProtKB-SubCell"/>
</dbReference>
<evidence type="ECO:0000256" key="1">
    <source>
        <dbReference type="ARBA" id="ARBA00004123"/>
    </source>
</evidence>
<dbReference type="SMART" id="SM00743">
    <property type="entry name" value="Agenet"/>
    <property type="match status" value="2"/>
</dbReference>
<dbReference type="InterPro" id="IPR036142">
    <property type="entry name" value="ENT_dom-like_sf"/>
</dbReference>
<evidence type="ECO:0000313" key="6">
    <source>
        <dbReference type="RefSeq" id="XP_031385797.1"/>
    </source>
</evidence>
<dbReference type="PANTHER" id="PTHR31917:SF5">
    <property type="entry name" value="OS02G0204500 PROTEIN"/>
    <property type="match status" value="1"/>
</dbReference>
<gene>
    <name evidence="6 7" type="primary">LOC116199550</name>
</gene>
<dbReference type="PANTHER" id="PTHR31917">
    <property type="entry name" value="AGENET DOMAIN-CONTAINING PROTEIN-RELATED"/>
    <property type="match status" value="1"/>
</dbReference>
<reference evidence="5" key="1">
    <citation type="journal article" date="2020" name="Plant Biotechnol. J.">
        <title>The pomegranate (Punica granatum L.) draft genome dissects genetic divergence between soft- and hard-seeded cultivars.</title>
        <authorList>
            <person name="Luo X."/>
            <person name="Li H."/>
            <person name="Wu Z."/>
            <person name="Yao W."/>
            <person name="Zhao P."/>
            <person name="Cao D."/>
            <person name="Yu H."/>
            <person name="Li K."/>
            <person name="Poudel K."/>
            <person name="Zhao D."/>
            <person name="Zhang F."/>
            <person name="Xia X."/>
            <person name="Chen L."/>
            <person name="Wang Q."/>
            <person name="Jing D."/>
            <person name="Cao S."/>
        </authorList>
    </citation>
    <scope>NUCLEOTIDE SEQUENCE [LARGE SCALE GENOMIC DNA]</scope>
</reference>
<evidence type="ECO:0000256" key="3">
    <source>
        <dbReference type="SAM" id="MobiDB-lite"/>
    </source>
</evidence>
<dbReference type="OrthoDB" id="663550at2759"/>
<dbReference type="Gene3D" id="1.10.1240.40">
    <property type="entry name" value="ENT domain"/>
    <property type="match status" value="1"/>
</dbReference>
<dbReference type="Proteomes" id="UP000515151">
    <property type="component" value="Chromosome 3"/>
</dbReference>
<reference evidence="6 7" key="2">
    <citation type="submission" date="2025-04" db="UniProtKB">
        <authorList>
            <consortium name="RefSeq"/>
        </authorList>
    </citation>
    <scope>IDENTIFICATION</scope>
    <source>
        <tissue evidence="6 7">Leaf</tissue>
    </source>
</reference>
<dbReference type="RefSeq" id="XP_031385798.1">
    <property type="nucleotide sequence ID" value="XM_031529938.1"/>
</dbReference>
<dbReference type="Pfam" id="PF05641">
    <property type="entry name" value="Agenet"/>
    <property type="match status" value="1"/>
</dbReference>
<evidence type="ECO:0000259" key="4">
    <source>
        <dbReference type="PROSITE" id="PS51138"/>
    </source>
</evidence>
<name>A0A6P8CNB0_PUNGR</name>
<accession>A0A6P8CNB0</accession>
<feature type="region of interest" description="Disordered" evidence="3">
    <location>
        <begin position="286"/>
        <end position="305"/>
    </location>
</feature>
<dbReference type="InterPro" id="IPR005491">
    <property type="entry name" value="ENT_dom"/>
</dbReference>
<dbReference type="Pfam" id="PF03735">
    <property type="entry name" value="ENT"/>
    <property type="match status" value="1"/>
</dbReference>
<protein>
    <submittedName>
        <fullName evidence="6 7">Uncharacterized protein LOC116199550 isoform X1</fullName>
    </submittedName>
</protein>
<dbReference type="SUPFAM" id="SSF158639">
    <property type="entry name" value="ENT-like"/>
    <property type="match status" value="1"/>
</dbReference>
<feature type="region of interest" description="Disordered" evidence="3">
    <location>
        <begin position="173"/>
        <end position="204"/>
    </location>
</feature>
<organism evidence="5 6">
    <name type="scientific">Punica granatum</name>
    <name type="common">Pomegranate</name>
    <dbReference type="NCBI Taxonomy" id="22663"/>
    <lineage>
        <taxon>Eukaryota</taxon>
        <taxon>Viridiplantae</taxon>
        <taxon>Streptophyta</taxon>
        <taxon>Embryophyta</taxon>
        <taxon>Tracheophyta</taxon>
        <taxon>Spermatophyta</taxon>
        <taxon>Magnoliopsida</taxon>
        <taxon>eudicotyledons</taxon>
        <taxon>Gunneridae</taxon>
        <taxon>Pentapetalae</taxon>
        <taxon>rosids</taxon>
        <taxon>malvids</taxon>
        <taxon>Myrtales</taxon>
        <taxon>Lythraceae</taxon>
        <taxon>Punica</taxon>
    </lineage>
</organism>
<dbReference type="InterPro" id="IPR008395">
    <property type="entry name" value="Agenet-like_dom"/>
</dbReference>
<feature type="domain" description="ENT" evidence="4">
    <location>
        <begin position="321"/>
        <end position="397"/>
    </location>
</feature>
<evidence type="ECO:0000313" key="5">
    <source>
        <dbReference type="Proteomes" id="UP000515151"/>
    </source>
</evidence>
<sequence>MRLKKGTRVEVLNTEEGSIGVWCTAEIISGNGRNYYVKYNLNSGSDEVKVERVPRKAIRPCPPHVQAIDDWVPGDLVEVYHNQSWRAAMIMDVNNRNNYTVRLLGYAVELCCHKLQLRIRQVWEDGKWFVLGKGTRSCSTERKRLAGSHVRNSCFSDEKNSAVPIPHVLPKEATKRKSPLTSSAVEAHHVGPQKRKVNEKDVGDWQIHPENPYLRLGRMDARKKSLGENNLLSFSRIERTGFLNTDIGGRSDSSQLRTSTTIDAESCTSSVGSCSANDSDLPCSFTDHRNPENADESSDAESSCVSKYKEKAIPRHVKENSPRRSHSSELQAYSHAIQALFASGPFSWEEETNMSNLRRSLHISDDEHLTLMMVPKQISWPWSEVYSLFTRAPRLWG</sequence>